<dbReference type="Gene3D" id="3.40.30.10">
    <property type="entry name" value="Glutaredoxin"/>
    <property type="match status" value="1"/>
</dbReference>
<evidence type="ECO:0000256" key="6">
    <source>
        <dbReference type="SAM" id="MobiDB-lite"/>
    </source>
</evidence>
<dbReference type="GO" id="GO:0016491">
    <property type="term" value="F:oxidoreductase activity"/>
    <property type="evidence" value="ECO:0007669"/>
    <property type="project" value="UniProtKB-KW"/>
</dbReference>
<evidence type="ECO:0000256" key="3">
    <source>
        <dbReference type="ARBA" id="ARBA00023002"/>
    </source>
</evidence>
<dbReference type="EMBL" id="CP034346">
    <property type="protein sequence ID" value="AZS16922.1"/>
    <property type="molecule type" value="Genomic_DNA"/>
</dbReference>
<proteinExistence type="inferred from homology"/>
<dbReference type="PANTHER" id="PTHR13887">
    <property type="entry name" value="GLUTATHIONE S-TRANSFERASE KAPPA"/>
    <property type="match status" value="1"/>
</dbReference>
<keyword evidence="4" id="KW-1015">Disulfide bond</keyword>
<dbReference type="KEGG" id="plut:EI981_22300"/>
<gene>
    <name evidence="9" type="ORF">EI981_22300</name>
</gene>
<dbReference type="SUPFAM" id="SSF52833">
    <property type="entry name" value="Thioredoxin-like"/>
    <property type="match status" value="1"/>
</dbReference>
<keyword evidence="7" id="KW-0472">Membrane</keyword>
<dbReference type="AlphaFoldDB" id="A0A3S9V2T2"/>
<protein>
    <submittedName>
        <fullName evidence="9">DsbA family protein</fullName>
    </submittedName>
</protein>
<organism evidence="9 10">
    <name type="scientific">Paenibacillus lutimineralis</name>
    <dbReference type="NCBI Taxonomy" id="2707005"/>
    <lineage>
        <taxon>Bacteria</taxon>
        <taxon>Bacillati</taxon>
        <taxon>Bacillota</taxon>
        <taxon>Bacilli</taxon>
        <taxon>Bacillales</taxon>
        <taxon>Paenibacillaceae</taxon>
        <taxon>Paenibacillus</taxon>
    </lineage>
</organism>
<name>A0A3S9V2T2_9BACL</name>
<evidence type="ECO:0000313" key="10">
    <source>
        <dbReference type="Proteomes" id="UP000270678"/>
    </source>
</evidence>
<evidence type="ECO:0000256" key="1">
    <source>
        <dbReference type="ARBA" id="ARBA00005791"/>
    </source>
</evidence>
<dbReference type="PANTHER" id="PTHR13887:SF14">
    <property type="entry name" value="DISULFIDE BOND FORMATION PROTEIN D"/>
    <property type="match status" value="1"/>
</dbReference>
<feature type="region of interest" description="Disordered" evidence="6">
    <location>
        <begin position="1"/>
        <end position="20"/>
    </location>
</feature>
<keyword evidence="10" id="KW-1185">Reference proteome</keyword>
<dbReference type="Pfam" id="PF13462">
    <property type="entry name" value="Thioredoxin_4"/>
    <property type="match status" value="1"/>
</dbReference>
<evidence type="ECO:0000256" key="2">
    <source>
        <dbReference type="ARBA" id="ARBA00022729"/>
    </source>
</evidence>
<evidence type="ECO:0000313" key="9">
    <source>
        <dbReference type="EMBL" id="AZS16922.1"/>
    </source>
</evidence>
<sequence>MPPKKQKSTMTQRNAAAEQAKKKQQTRRIIWFSTIGILLVVIVVVLSIRPAATAASFDYEKLPRLGQADAPIKIVEFGDFKCPACKIANDKIKPNLVSDYIDSGKVAFYFMNLPFIAPDSTTAALAAQSIFHQNSDDYWTYFDALYNNQPDEGLPWATPDYLVDLAKQANLSIDFDLLRKDIENQTYIEEVNENKSKASKLGVSGTPTYYIDGVEYLGHYDDYAEFEQQIKTALGE</sequence>
<keyword evidence="7" id="KW-0812">Transmembrane</keyword>
<dbReference type="InterPro" id="IPR013766">
    <property type="entry name" value="Thioredoxin_domain"/>
</dbReference>
<accession>A0A3S9V2T2</accession>
<reference evidence="10" key="1">
    <citation type="submission" date="2018-12" db="EMBL/GenBank/DDBJ databases">
        <title>Complete genome sequence of Paenibacillus sp. MBLB1234.</title>
        <authorList>
            <person name="Nam Y.-D."/>
            <person name="Kang J."/>
            <person name="Chung W.-H."/>
            <person name="Park Y.S."/>
        </authorList>
    </citation>
    <scope>NUCLEOTIDE SEQUENCE [LARGE SCALE GENOMIC DNA]</scope>
    <source>
        <strain evidence="10">MBLB1234</strain>
    </source>
</reference>
<keyword evidence="2" id="KW-0732">Signal</keyword>
<dbReference type="PROSITE" id="PS51352">
    <property type="entry name" value="THIOREDOXIN_2"/>
    <property type="match status" value="1"/>
</dbReference>
<evidence type="ECO:0000256" key="4">
    <source>
        <dbReference type="ARBA" id="ARBA00023157"/>
    </source>
</evidence>
<evidence type="ECO:0000256" key="5">
    <source>
        <dbReference type="ARBA" id="ARBA00023284"/>
    </source>
</evidence>
<comment type="similarity">
    <text evidence="1">Belongs to the thioredoxin family. DsbA subfamily.</text>
</comment>
<evidence type="ECO:0000256" key="7">
    <source>
        <dbReference type="SAM" id="Phobius"/>
    </source>
</evidence>
<dbReference type="RefSeq" id="WP_127002007.1">
    <property type="nucleotide sequence ID" value="NZ_CP034346.1"/>
</dbReference>
<evidence type="ECO:0000259" key="8">
    <source>
        <dbReference type="PROSITE" id="PS51352"/>
    </source>
</evidence>
<keyword evidence="3" id="KW-0560">Oxidoreductase</keyword>
<feature type="transmembrane region" description="Helical" evidence="7">
    <location>
        <begin position="29"/>
        <end position="48"/>
    </location>
</feature>
<feature type="domain" description="Thioredoxin" evidence="8">
    <location>
        <begin position="43"/>
        <end position="235"/>
    </location>
</feature>
<dbReference type="OrthoDB" id="117402at2"/>
<dbReference type="Proteomes" id="UP000270678">
    <property type="component" value="Chromosome"/>
</dbReference>
<dbReference type="InterPro" id="IPR012336">
    <property type="entry name" value="Thioredoxin-like_fold"/>
</dbReference>
<keyword evidence="5" id="KW-0676">Redox-active center</keyword>
<dbReference type="InterPro" id="IPR036249">
    <property type="entry name" value="Thioredoxin-like_sf"/>
</dbReference>
<keyword evidence="7" id="KW-1133">Transmembrane helix</keyword>